<reference evidence="2 3" key="1">
    <citation type="journal article" date="2024" name="Plant Biotechnol. J.">
        <title>Dendrobium thyrsiflorum genome and its molecular insights into genes involved in important horticultural traits.</title>
        <authorList>
            <person name="Chen B."/>
            <person name="Wang J.Y."/>
            <person name="Zheng P.J."/>
            <person name="Li K.L."/>
            <person name="Liang Y.M."/>
            <person name="Chen X.F."/>
            <person name="Zhang C."/>
            <person name="Zhao X."/>
            <person name="He X."/>
            <person name="Zhang G.Q."/>
            <person name="Liu Z.J."/>
            <person name="Xu Q."/>
        </authorList>
    </citation>
    <scope>NUCLEOTIDE SEQUENCE [LARGE SCALE GENOMIC DNA]</scope>
    <source>
        <strain evidence="2">GZMU011</strain>
    </source>
</reference>
<dbReference type="EMBL" id="JANQDX010000007">
    <property type="protein sequence ID" value="KAL0921308.1"/>
    <property type="molecule type" value="Genomic_DNA"/>
</dbReference>
<dbReference type="PANTHER" id="PTHR47723:SF19">
    <property type="entry name" value="POLYNUCLEOTIDYL TRANSFERASE, RIBONUCLEASE H-LIKE SUPERFAMILY PROTEIN"/>
    <property type="match status" value="1"/>
</dbReference>
<gene>
    <name evidence="2" type="ORF">M5K25_008367</name>
</gene>
<feature type="domain" description="RNase H type-1" evidence="1">
    <location>
        <begin position="51"/>
        <end position="159"/>
    </location>
</feature>
<name>A0ABD0V9N7_DENTH</name>
<dbReference type="AlphaFoldDB" id="A0ABD0V9N7"/>
<dbReference type="InterPro" id="IPR002156">
    <property type="entry name" value="RNaseH_domain"/>
</dbReference>
<sequence>MVKHGKAAPTASSVVAEVLSNVSFLHLFSIKKNWDINQQLLLKAWCPPPDGCVLRDHKGRMLCAYGKQIIHWDATFLEMKVILSFEHLIEDWVWPNKRIIIECDNVNIMKILQDSLKVSADRKNKAWRVDLSFLEMFKRVIFQFTPRDCNKVADFYSHHANLDYKDPLLEQYEPEANLKVVKEIKSIIDEFCGWTGQKVNVSKSCILFGSSVRRRRRKAIIQIMGFRSVKEFQYLGIKMTLRSFENDQHLGGKLISLAGRITLIKSVLLSYSVFHCTNSLVPKGILDEIDKICRRFVWSKSNGKPGIHYVDWKSMCRPVKRGGRALHSSNDKVGPLRAKLTWRYCQQDDSLLHRVLYPKYGFLFGENLSNNAGSVARKIIHMGVKFLKPIIRWNISNGESIDAFRDTWILDKCLNKWPTLVCPQGSEVYSVDKFISGDSWNKEELNKFFGEDLQALIWQIPINPDLIKDRMELISNNLGKTISALAYEASNSDCQLTHYWNWAGRAKLIPRNFSGCPRDCNGIEDIDHVAVKCQKLREVFKFLNNWGFKIPLFCSLEDCYKWLSFQNMWLNNLYCTAIYFSWKARNKLVFEGKDNSALFIASEVVSYASISASKFYLSSGIWNANQLNKLNNNKWHPPPPDWIKINVDASLLQSYRGGIGGVFCDSKGRFLFAFGHSCIHWDASSLELMAVQVLSGMLKDWMFKYKGAIIEGDNSNVIKFLQQGYARNHFSSADFQFLTKFNNVIFNCIGRGSNKLADLCANYAFFSSFVWEDVSIDKIPPSFIALLKEEYDVFS</sequence>
<evidence type="ECO:0000313" key="2">
    <source>
        <dbReference type="EMBL" id="KAL0921308.1"/>
    </source>
</evidence>
<dbReference type="SUPFAM" id="SSF53098">
    <property type="entry name" value="Ribonuclease H-like"/>
    <property type="match status" value="1"/>
</dbReference>
<comment type="caution">
    <text evidence="2">The sequence shown here is derived from an EMBL/GenBank/DDBJ whole genome shotgun (WGS) entry which is preliminary data.</text>
</comment>
<dbReference type="InterPro" id="IPR053151">
    <property type="entry name" value="RNase_H-like"/>
</dbReference>
<protein>
    <recommendedName>
        <fullName evidence="1">RNase H type-1 domain-containing protein</fullName>
    </recommendedName>
</protein>
<dbReference type="Pfam" id="PF13456">
    <property type="entry name" value="RVT_3"/>
    <property type="match status" value="2"/>
</dbReference>
<proteinExistence type="predicted"/>
<dbReference type="InterPro" id="IPR044730">
    <property type="entry name" value="RNase_H-like_dom_plant"/>
</dbReference>
<organism evidence="2 3">
    <name type="scientific">Dendrobium thyrsiflorum</name>
    <name type="common">Pinecone-like raceme dendrobium</name>
    <name type="synonym">Orchid</name>
    <dbReference type="NCBI Taxonomy" id="117978"/>
    <lineage>
        <taxon>Eukaryota</taxon>
        <taxon>Viridiplantae</taxon>
        <taxon>Streptophyta</taxon>
        <taxon>Embryophyta</taxon>
        <taxon>Tracheophyta</taxon>
        <taxon>Spermatophyta</taxon>
        <taxon>Magnoliopsida</taxon>
        <taxon>Liliopsida</taxon>
        <taxon>Asparagales</taxon>
        <taxon>Orchidaceae</taxon>
        <taxon>Epidendroideae</taxon>
        <taxon>Malaxideae</taxon>
        <taxon>Dendrobiinae</taxon>
        <taxon>Dendrobium</taxon>
    </lineage>
</organism>
<dbReference type="InterPro" id="IPR036397">
    <property type="entry name" value="RNaseH_sf"/>
</dbReference>
<dbReference type="Gene3D" id="3.30.420.10">
    <property type="entry name" value="Ribonuclease H-like superfamily/Ribonuclease H"/>
    <property type="match status" value="1"/>
</dbReference>
<feature type="domain" description="RNase H type-1" evidence="1">
    <location>
        <begin position="646"/>
        <end position="764"/>
    </location>
</feature>
<dbReference type="InterPro" id="IPR012337">
    <property type="entry name" value="RNaseH-like_sf"/>
</dbReference>
<evidence type="ECO:0000259" key="1">
    <source>
        <dbReference type="Pfam" id="PF13456"/>
    </source>
</evidence>
<dbReference type="PANTHER" id="PTHR47723">
    <property type="entry name" value="OS05G0353850 PROTEIN"/>
    <property type="match status" value="1"/>
</dbReference>
<dbReference type="Proteomes" id="UP001552299">
    <property type="component" value="Unassembled WGS sequence"/>
</dbReference>
<keyword evidence="3" id="KW-1185">Reference proteome</keyword>
<accession>A0ABD0V9N7</accession>
<dbReference type="CDD" id="cd06222">
    <property type="entry name" value="RNase_H_like"/>
    <property type="match status" value="2"/>
</dbReference>
<evidence type="ECO:0000313" key="3">
    <source>
        <dbReference type="Proteomes" id="UP001552299"/>
    </source>
</evidence>